<name>A0A291ATE0_9VIRU</name>
<sequence>MPTSGPVVGHRAQSVPRTGKHRRRLLSHLLHRRTRPGPSLLIQEEKKATQEKRRIKIMAHAARIKMPNGDRVDIKALVGDRDWDERLHSVPLRVYTVSCDDILFRTCVGGHSDRINDDGATGDVSSDWSSRSPRQK</sequence>
<dbReference type="GeneID" id="34568124"/>
<keyword evidence="3" id="KW-1185">Reference proteome</keyword>
<evidence type="ECO:0000256" key="1">
    <source>
        <dbReference type="SAM" id="MobiDB-lite"/>
    </source>
</evidence>
<dbReference type="EMBL" id="KC977571">
    <property type="protein sequence ID" value="ATE82130.1"/>
    <property type="molecule type" value="Genomic_DNA"/>
</dbReference>
<evidence type="ECO:0000313" key="2">
    <source>
        <dbReference type="EMBL" id="ATE82130.1"/>
    </source>
</evidence>
<dbReference type="RefSeq" id="YP_009429969.1">
    <property type="nucleotide sequence ID" value="NC_022098.1"/>
</dbReference>
<dbReference type="Proteomes" id="UP000204584">
    <property type="component" value="Segment"/>
</dbReference>
<dbReference type="KEGG" id="vg:34568124"/>
<feature type="compositionally biased region" description="Polar residues" evidence="1">
    <location>
        <begin position="123"/>
        <end position="136"/>
    </location>
</feature>
<gene>
    <name evidence="2" type="ORF">psal_cds_181</name>
</gene>
<proteinExistence type="predicted"/>
<organism evidence="2 3">
    <name type="scientific">Pandoravirus salinus</name>
    <dbReference type="NCBI Taxonomy" id="1349410"/>
    <lineage>
        <taxon>Viruses</taxon>
        <taxon>Pandoravirus</taxon>
    </lineage>
</organism>
<accession>A0A291ATE0</accession>
<evidence type="ECO:0000313" key="3">
    <source>
        <dbReference type="Proteomes" id="UP000204584"/>
    </source>
</evidence>
<reference evidence="2 3" key="1">
    <citation type="journal article" date="2013" name="Science">
        <title>Pandoraviruses: amoeba viruses with genomes up to 2.5 Mb reaching that of parasitic eukaryotes.</title>
        <authorList>
            <person name="Philippe N."/>
            <person name="Legendre M."/>
            <person name="Doutre G."/>
            <person name="Coute Y."/>
            <person name="Poirot O."/>
            <person name="Lescot M."/>
            <person name="Arslan D."/>
            <person name="Seltzer V."/>
            <person name="Bertaux L."/>
            <person name="Bruley C."/>
            <person name="Garin J."/>
            <person name="Claverie J.M."/>
            <person name="Abergel C."/>
        </authorList>
    </citation>
    <scope>NUCLEOTIDE SEQUENCE [LARGE SCALE GENOMIC DNA]</scope>
</reference>
<feature type="region of interest" description="Disordered" evidence="1">
    <location>
        <begin position="114"/>
        <end position="136"/>
    </location>
</feature>
<protein>
    <submittedName>
        <fullName evidence="2">Uncharacterized protein</fullName>
    </submittedName>
</protein>